<protein>
    <submittedName>
        <fullName evidence="2">Uncharacterized protein</fullName>
    </submittedName>
</protein>
<comment type="caution">
    <text evidence="2">The sequence shown here is derived from an EMBL/GenBank/DDBJ whole genome shotgun (WGS) entry which is preliminary data.</text>
</comment>
<feature type="non-terminal residue" evidence="2">
    <location>
        <position position="1"/>
    </location>
</feature>
<dbReference type="Proteomes" id="UP000663868">
    <property type="component" value="Unassembled WGS sequence"/>
</dbReference>
<dbReference type="EMBL" id="CAJOBB010000910">
    <property type="protein sequence ID" value="CAF3774716.1"/>
    <property type="molecule type" value="Genomic_DNA"/>
</dbReference>
<sequence>MGQKLVACFRPPPPIAVEQKLSEQVPPPPQLSSGTNNGVTEDHLECDKTATIRIFESEDFSEIKEKIFLAFGGNQLHPELWPDNQELDVQGQSSFWIEENDRLSKFHYLMNDEKKFTLTVRPQFYPPFQGVPATVAYYEKRYRTVLEAASNYQKDNQLAAGVPEKQTEIFESMRAKFQSLYMKRKQEVNPWTNVLSMRCGGCTGFSRSDYNWELYSRYITVYPTSVVRKESKKDKL</sequence>
<evidence type="ECO:0000256" key="1">
    <source>
        <dbReference type="SAM" id="MobiDB-lite"/>
    </source>
</evidence>
<feature type="region of interest" description="Disordered" evidence="1">
    <location>
        <begin position="20"/>
        <end position="41"/>
    </location>
</feature>
<gene>
    <name evidence="2" type="ORF">KXQ929_LOCUS15574</name>
</gene>
<name>A0A818ZTX9_9BILA</name>
<proteinExistence type="predicted"/>
<reference evidence="2" key="1">
    <citation type="submission" date="2021-02" db="EMBL/GenBank/DDBJ databases">
        <authorList>
            <person name="Nowell W R."/>
        </authorList>
    </citation>
    <scope>NUCLEOTIDE SEQUENCE</scope>
</reference>
<evidence type="ECO:0000313" key="2">
    <source>
        <dbReference type="EMBL" id="CAF3774716.1"/>
    </source>
</evidence>
<accession>A0A818ZTX9</accession>
<dbReference type="AlphaFoldDB" id="A0A818ZTX9"/>
<organism evidence="2 3">
    <name type="scientific">Adineta steineri</name>
    <dbReference type="NCBI Taxonomy" id="433720"/>
    <lineage>
        <taxon>Eukaryota</taxon>
        <taxon>Metazoa</taxon>
        <taxon>Spiralia</taxon>
        <taxon>Gnathifera</taxon>
        <taxon>Rotifera</taxon>
        <taxon>Eurotatoria</taxon>
        <taxon>Bdelloidea</taxon>
        <taxon>Adinetida</taxon>
        <taxon>Adinetidae</taxon>
        <taxon>Adineta</taxon>
    </lineage>
</organism>
<evidence type="ECO:0000313" key="3">
    <source>
        <dbReference type="Proteomes" id="UP000663868"/>
    </source>
</evidence>